<dbReference type="Proteomes" id="UP001649381">
    <property type="component" value="Unassembled WGS sequence"/>
</dbReference>
<protein>
    <recommendedName>
        <fullName evidence="3">Radical SAM protein</fullName>
    </recommendedName>
</protein>
<evidence type="ECO:0000313" key="1">
    <source>
        <dbReference type="EMBL" id="MCF6138220.1"/>
    </source>
</evidence>
<name>A0ABS9H3J1_9BACL</name>
<evidence type="ECO:0008006" key="3">
    <source>
        <dbReference type="Google" id="ProtNLM"/>
    </source>
</evidence>
<dbReference type="RefSeq" id="WP_236334471.1">
    <property type="nucleotide sequence ID" value="NZ_JAKIJS010000001.1"/>
</dbReference>
<reference evidence="1 2" key="1">
    <citation type="submission" date="2022-01" db="EMBL/GenBank/DDBJ databases">
        <title>Alkalihalobacillus sp. EGI L200015, a novel bacterium isolated from a salt lake sediment.</title>
        <authorList>
            <person name="Gao L."/>
            <person name="Fang B.-Z."/>
            <person name="Li W.-J."/>
        </authorList>
    </citation>
    <scope>NUCLEOTIDE SEQUENCE [LARGE SCALE GENOMIC DNA]</scope>
    <source>
        <strain evidence="1 2">KCTC 12718</strain>
    </source>
</reference>
<comment type="caution">
    <text evidence="1">The sequence shown here is derived from an EMBL/GenBank/DDBJ whole genome shotgun (WGS) entry which is preliminary data.</text>
</comment>
<dbReference type="EMBL" id="JAKIJS010000001">
    <property type="protein sequence ID" value="MCF6138220.1"/>
    <property type="molecule type" value="Genomic_DNA"/>
</dbReference>
<evidence type="ECO:0000313" key="2">
    <source>
        <dbReference type="Proteomes" id="UP001649381"/>
    </source>
</evidence>
<organism evidence="1 2">
    <name type="scientific">Pseudalkalibacillus berkeleyi</name>
    <dbReference type="NCBI Taxonomy" id="1069813"/>
    <lineage>
        <taxon>Bacteria</taxon>
        <taxon>Bacillati</taxon>
        <taxon>Bacillota</taxon>
        <taxon>Bacilli</taxon>
        <taxon>Bacillales</taxon>
        <taxon>Fictibacillaceae</taxon>
        <taxon>Pseudalkalibacillus</taxon>
    </lineage>
</organism>
<keyword evidence="2" id="KW-1185">Reference proteome</keyword>
<proteinExistence type="predicted"/>
<accession>A0ABS9H3J1</accession>
<gene>
    <name evidence="1" type="ORF">L2716_10835</name>
</gene>
<sequence length="104" mass="12506">MNYSFHRDDRLGICLPVLNEPWERYSLETQEIILSKWESIRGRIPDRIKEIEQGINTKQLQLNNEENFERSCQLNSDIAELASIINDLWIWYRMDNHLSARSHF</sequence>